<dbReference type="AlphaFoldDB" id="A0ABD3IAH5"/>
<dbReference type="PANTHER" id="PTHR34556">
    <property type="match status" value="1"/>
</dbReference>
<dbReference type="Pfam" id="PF20429">
    <property type="entry name" value="Tab2-like_C"/>
    <property type="match status" value="1"/>
</dbReference>
<evidence type="ECO:0000313" key="4">
    <source>
        <dbReference type="Proteomes" id="UP001633002"/>
    </source>
</evidence>
<organism evidence="3 4">
    <name type="scientific">Riccia sorocarpa</name>
    <dbReference type="NCBI Taxonomy" id="122646"/>
    <lineage>
        <taxon>Eukaryota</taxon>
        <taxon>Viridiplantae</taxon>
        <taxon>Streptophyta</taxon>
        <taxon>Embryophyta</taxon>
        <taxon>Marchantiophyta</taxon>
        <taxon>Marchantiopsida</taxon>
        <taxon>Marchantiidae</taxon>
        <taxon>Marchantiales</taxon>
        <taxon>Ricciaceae</taxon>
        <taxon>Riccia</taxon>
    </lineage>
</organism>
<sequence>MAVGMGAGLQVRACCPCCCSSAAPPVSPSPPSPCLAAAGPTSSTPGLSFRLNSSFGTRTILIRPLRSEGGICLDSCRVRSPRSHRRWTGGVTVPSVLRKQDENSRRDFQSCVLPNSSLAEPSAELGDGQEESVPEDADLSSLTEWELDFCSRPILDARGKKIWELVVCDSKRQLRFCRYYPNNVINSGTLRDALLYIIQTLGVPRPQKIRFFRSQMQTIISKACTELDIQPVPSQRCLQLIRWLEERYETVYRQHPGFQEGAGPLLLLEDPLPADLPDTLRGEQWAFVQLPFSGVLEEIAAVERGDTFGSSLDLETMGIDLPPDAMIPGIAVASSRATPLAAWTNALELASIDVDTSRSCLVLSTGVSDRWRYAFWRRSPQADQEALAWQAAKQEVAGLHFIAVQNSLDSELCSGFWLLMNTPRSPV</sequence>
<dbReference type="Pfam" id="PF06485">
    <property type="entry name" value="Tab2-like_N"/>
    <property type="match status" value="1"/>
</dbReference>
<evidence type="ECO:0000259" key="1">
    <source>
        <dbReference type="Pfam" id="PF06485"/>
    </source>
</evidence>
<dbReference type="InterPro" id="IPR009472">
    <property type="entry name" value="Tab2-like"/>
</dbReference>
<feature type="domain" description="RNA-binding protein Tab2/Atab2 C-terminal" evidence="2">
    <location>
        <begin position="268"/>
        <end position="419"/>
    </location>
</feature>
<dbReference type="PANTHER" id="PTHR34556:SF2">
    <property type="entry name" value="PROTEIN TAB2 HOMOLOG, CHLOROPLASTIC"/>
    <property type="match status" value="1"/>
</dbReference>
<keyword evidence="4" id="KW-1185">Reference proteome</keyword>
<feature type="domain" description="RNA-binding protein Tab2-like N-terminal" evidence="1">
    <location>
        <begin position="145"/>
        <end position="247"/>
    </location>
</feature>
<dbReference type="EMBL" id="JBJQOH010000001">
    <property type="protein sequence ID" value="KAL3700678.1"/>
    <property type="molecule type" value="Genomic_DNA"/>
</dbReference>
<evidence type="ECO:0000259" key="2">
    <source>
        <dbReference type="Pfam" id="PF20429"/>
    </source>
</evidence>
<reference evidence="3 4" key="1">
    <citation type="submission" date="2024-09" db="EMBL/GenBank/DDBJ databases">
        <title>Chromosome-scale assembly of Riccia sorocarpa.</title>
        <authorList>
            <person name="Paukszto L."/>
        </authorList>
    </citation>
    <scope>NUCLEOTIDE SEQUENCE [LARGE SCALE GENOMIC DNA]</scope>
    <source>
        <strain evidence="3">LP-2024</strain>
        <tissue evidence="3">Aerial parts of the thallus</tissue>
    </source>
</reference>
<protein>
    <submittedName>
        <fullName evidence="3">Uncharacterized protein</fullName>
    </submittedName>
</protein>
<comment type="caution">
    <text evidence="3">The sequence shown here is derived from an EMBL/GenBank/DDBJ whole genome shotgun (WGS) entry which is preliminary data.</text>
</comment>
<dbReference type="InterPro" id="IPR046760">
    <property type="entry name" value="Tab2-like_N"/>
</dbReference>
<dbReference type="Proteomes" id="UP001633002">
    <property type="component" value="Unassembled WGS sequence"/>
</dbReference>
<gene>
    <name evidence="3" type="ORF">R1sor_018700</name>
</gene>
<name>A0ABD3IAH5_9MARC</name>
<proteinExistence type="predicted"/>
<dbReference type="InterPro" id="IPR046761">
    <property type="entry name" value="Tab2-like_C"/>
</dbReference>
<evidence type="ECO:0000313" key="3">
    <source>
        <dbReference type="EMBL" id="KAL3700678.1"/>
    </source>
</evidence>
<accession>A0ABD3IAH5</accession>